<proteinExistence type="predicted"/>
<keyword evidence="3" id="KW-1185">Reference proteome</keyword>
<dbReference type="Proteomes" id="UP001178507">
    <property type="component" value="Unassembled WGS sequence"/>
</dbReference>
<sequence length="167" mass="18113">MPSAMAEICAGLRRVLRALARSAVPAAVPAPAASAKAPEAPQVQGPPEVLAPPTLALTLLQQNFLEAEMEAKQEVQGKVAEFRRMNGGRPMNGPQRAEVENLFKLRMKTAELAKMEAEEEERRKAAAEEHNLAPPDEWESPVIGSGKKMTAASPEINEVLWIGGFFF</sequence>
<organism evidence="2 3">
    <name type="scientific">Effrenium voratum</name>
    <dbReference type="NCBI Taxonomy" id="2562239"/>
    <lineage>
        <taxon>Eukaryota</taxon>
        <taxon>Sar</taxon>
        <taxon>Alveolata</taxon>
        <taxon>Dinophyceae</taxon>
        <taxon>Suessiales</taxon>
        <taxon>Symbiodiniaceae</taxon>
        <taxon>Effrenium</taxon>
    </lineage>
</organism>
<feature type="compositionally biased region" description="Basic and acidic residues" evidence="1">
    <location>
        <begin position="116"/>
        <end position="131"/>
    </location>
</feature>
<name>A0AA36I8E4_9DINO</name>
<dbReference type="AlphaFoldDB" id="A0AA36I8E4"/>
<feature type="region of interest" description="Disordered" evidence="1">
    <location>
        <begin position="116"/>
        <end position="146"/>
    </location>
</feature>
<evidence type="ECO:0000313" key="2">
    <source>
        <dbReference type="EMBL" id="CAJ1382121.1"/>
    </source>
</evidence>
<dbReference type="EMBL" id="CAUJNA010000874">
    <property type="protein sequence ID" value="CAJ1382121.1"/>
    <property type="molecule type" value="Genomic_DNA"/>
</dbReference>
<accession>A0AA36I8E4</accession>
<reference evidence="2" key="1">
    <citation type="submission" date="2023-08" db="EMBL/GenBank/DDBJ databases">
        <authorList>
            <person name="Chen Y."/>
            <person name="Shah S."/>
            <person name="Dougan E. K."/>
            <person name="Thang M."/>
            <person name="Chan C."/>
        </authorList>
    </citation>
    <scope>NUCLEOTIDE SEQUENCE</scope>
</reference>
<evidence type="ECO:0000256" key="1">
    <source>
        <dbReference type="SAM" id="MobiDB-lite"/>
    </source>
</evidence>
<protein>
    <submittedName>
        <fullName evidence="2">Uncharacterized protein</fullName>
    </submittedName>
</protein>
<evidence type="ECO:0000313" key="3">
    <source>
        <dbReference type="Proteomes" id="UP001178507"/>
    </source>
</evidence>
<gene>
    <name evidence="2" type="ORF">EVOR1521_LOCUS9579</name>
</gene>
<comment type="caution">
    <text evidence="2">The sequence shown here is derived from an EMBL/GenBank/DDBJ whole genome shotgun (WGS) entry which is preliminary data.</text>
</comment>